<dbReference type="InterPro" id="IPR019362">
    <property type="entry name" value="MMADHC"/>
</dbReference>
<dbReference type="PANTHER" id="PTHR13192">
    <property type="entry name" value="MY011 PROTEIN"/>
    <property type="match status" value="1"/>
</dbReference>
<reference evidence="1" key="1">
    <citation type="journal article" date="2020" name="J. Eukaryot. Microbiol.">
        <title>De novo Sequencing, Assembly and Annotation of the Transcriptome for the Free-Living Testate Amoeba Arcella intermedia.</title>
        <authorList>
            <person name="Ribeiro G.M."/>
            <person name="Porfirio-Sousa A.L."/>
            <person name="Maurer-Alcala X.X."/>
            <person name="Katz L.A."/>
            <person name="Lahr D.J.G."/>
        </authorList>
    </citation>
    <scope>NUCLEOTIDE SEQUENCE</scope>
</reference>
<evidence type="ECO:0008006" key="2">
    <source>
        <dbReference type="Google" id="ProtNLM"/>
    </source>
</evidence>
<accession>A0A6B2LNH7</accession>
<organism evidence="1">
    <name type="scientific">Arcella intermedia</name>
    <dbReference type="NCBI Taxonomy" id="1963864"/>
    <lineage>
        <taxon>Eukaryota</taxon>
        <taxon>Amoebozoa</taxon>
        <taxon>Tubulinea</taxon>
        <taxon>Elardia</taxon>
        <taxon>Arcellinida</taxon>
        <taxon>Sphaerothecina</taxon>
        <taxon>Arcellidae</taxon>
        <taxon>Arcella</taxon>
    </lineage>
</organism>
<dbReference type="AlphaFoldDB" id="A0A6B2LNH7"/>
<dbReference type="Pfam" id="PF10229">
    <property type="entry name" value="MMADHC"/>
    <property type="match status" value="1"/>
</dbReference>
<protein>
    <recommendedName>
        <fullName evidence="2">Methylmalonic aciduria and homocystinuria type D protein</fullName>
    </recommendedName>
</protein>
<proteinExistence type="predicted"/>
<dbReference type="EMBL" id="GIBP01009388">
    <property type="protein sequence ID" value="NDV38357.1"/>
    <property type="molecule type" value="Transcribed_RNA"/>
</dbReference>
<evidence type="ECO:0000313" key="1">
    <source>
        <dbReference type="EMBL" id="NDV38357.1"/>
    </source>
</evidence>
<sequence length="161" mass="18195">MQGSDFEYRIHDCPEVLYSTFKDIFVELKAQDLSHLKIVQCWQRTSNDMASYSAQSEDEREQKTEKFLEWGRAVCEGIQKLGYWVDMVDPLAGIPVIGCQGGSVFVETEVGIHLLGYTLLDVGCCKVLLHPQWRSKAFPSSLLTLAPHEAIQSTIQQLKLS</sequence>
<dbReference type="GO" id="GO:0009235">
    <property type="term" value="P:cobalamin metabolic process"/>
    <property type="evidence" value="ECO:0007669"/>
    <property type="project" value="InterPro"/>
</dbReference>
<dbReference type="PANTHER" id="PTHR13192:SF3">
    <property type="entry name" value="COBALAMIN TRAFFICKING PROTEIN CBLD"/>
    <property type="match status" value="1"/>
</dbReference>
<name>A0A6B2LNH7_9EUKA</name>